<name>A0A2H9ZQL1_9ASPA</name>
<evidence type="ECO:0000313" key="1">
    <source>
        <dbReference type="EMBL" id="PKA45578.1"/>
    </source>
</evidence>
<organism evidence="1 2">
    <name type="scientific">Apostasia shenzhenica</name>
    <dbReference type="NCBI Taxonomy" id="1088818"/>
    <lineage>
        <taxon>Eukaryota</taxon>
        <taxon>Viridiplantae</taxon>
        <taxon>Streptophyta</taxon>
        <taxon>Embryophyta</taxon>
        <taxon>Tracheophyta</taxon>
        <taxon>Spermatophyta</taxon>
        <taxon>Magnoliopsida</taxon>
        <taxon>Liliopsida</taxon>
        <taxon>Asparagales</taxon>
        <taxon>Orchidaceae</taxon>
        <taxon>Apostasioideae</taxon>
        <taxon>Apostasia</taxon>
    </lineage>
</organism>
<proteinExistence type="predicted"/>
<evidence type="ECO:0000313" key="2">
    <source>
        <dbReference type="Proteomes" id="UP000236161"/>
    </source>
</evidence>
<protein>
    <submittedName>
        <fullName evidence="1">Uncharacterized protein</fullName>
    </submittedName>
</protein>
<dbReference type="EMBL" id="KZ454830">
    <property type="protein sequence ID" value="PKA45578.1"/>
    <property type="molecule type" value="Genomic_DNA"/>
</dbReference>
<dbReference type="Proteomes" id="UP000236161">
    <property type="component" value="Unassembled WGS sequence"/>
</dbReference>
<reference evidence="1 2" key="1">
    <citation type="journal article" date="2017" name="Nature">
        <title>The Apostasia genome and the evolution of orchids.</title>
        <authorList>
            <person name="Zhang G.Q."/>
            <person name="Liu K.W."/>
            <person name="Li Z."/>
            <person name="Lohaus R."/>
            <person name="Hsiao Y.Y."/>
            <person name="Niu S.C."/>
            <person name="Wang J.Y."/>
            <person name="Lin Y.C."/>
            <person name="Xu Q."/>
            <person name="Chen L.J."/>
            <person name="Yoshida K."/>
            <person name="Fujiwara S."/>
            <person name="Wang Z.W."/>
            <person name="Zhang Y.Q."/>
            <person name="Mitsuda N."/>
            <person name="Wang M."/>
            <person name="Liu G.H."/>
            <person name="Pecoraro L."/>
            <person name="Huang H.X."/>
            <person name="Xiao X.J."/>
            <person name="Lin M."/>
            <person name="Wu X.Y."/>
            <person name="Wu W.L."/>
            <person name="Chen Y.Y."/>
            <person name="Chang S.B."/>
            <person name="Sakamoto S."/>
            <person name="Ohme-Takagi M."/>
            <person name="Yagi M."/>
            <person name="Zeng S.J."/>
            <person name="Shen C.Y."/>
            <person name="Yeh C.M."/>
            <person name="Luo Y.B."/>
            <person name="Tsai W.C."/>
            <person name="Van de Peer Y."/>
            <person name="Liu Z.J."/>
        </authorList>
    </citation>
    <scope>NUCLEOTIDE SEQUENCE [LARGE SCALE GENOMIC DNA]</scope>
    <source>
        <strain evidence="2">cv. Shenzhen</strain>
        <tissue evidence="1">Stem</tissue>
    </source>
</reference>
<sequence>MRGFVLCEFNYAIIQGHCRTDFFSWSRMALNTGPQVFIELGNLRGNCQAHALICFTIIGGACYI</sequence>
<dbReference type="AlphaFoldDB" id="A0A2H9ZQL1"/>
<gene>
    <name evidence="1" type="ORF">AXF42_Ash010917</name>
</gene>
<keyword evidence="2" id="KW-1185">Reference proteome</keyword>
<accession>A0A2H9ZQL1</accession>